<proteinExistence type="predicted"/>
<reference evidence="2" key="1">
    <citation type="submission" date="2022-11" db="UniProtKB">
        <authorList>
            <consortium name="WormBaseParasite"/>
        </authorList>
    </citation>
    <scope>IDENTIFICATION</scope>
</reference>
<keyword evidence="1" id="KW-1185">Reference proteome</keyword>
<organism evidence="1 2">
    <name type="scientific">Panagrolaimus superbus</name>
    <dbReference type="NCBI Taxonomy" id="310955"/>
    <lineage>
        <taxon>Eukaryota</taxon>
        <taxon>Metazoa</taxon>
        <taxon>Ecdysozoa</taxon>
        <taxon>Nematoda</taxon>
        <taxon>Chromadorea</taxon>
        <taxon>Rhabditida</taxon>
        <taxon>Tylenchina</taxon>
        <taxon>Panagrolaimomorpha</taxon>
        <taxon>Panagrolaimoidea</taxon>
        <taxon>Panagrolaimidae</taxon>
        <taxon>Panagrolaimus</taxon>
    </lineage>
</organism>
<dbReference type="Proteomes" id="UP000887577">
    <property type="component" value="Unplaced"/>
</dbReference>
<name>A0A914YHG0_9BILA</name>
<protein>
    <submittedName>
        <fullName evidence="2">Uncharacterized protein</fullName>
    </submittedName>
</protein>
<dbReference type="WBParaSite" id="PSU_v2.g19764.t1">
    <property type="protein sequence ID" value="PSU_v2.g19764.t1"/>
    <property type="gene ID" value="PSU_v2.g19764"/>
</dbReference>
<sequence>MASNRKIILKAEYNFLAKVHWMNIDTRKHEEKTFLPNPNASEYVKQLFKESKLQPKDIKAIAFIYNDCEFDTWKQTYEFRQGCYEFCQKNDIFYYSSTTLAFHNFIATFRSKSVGKEGDHLTVIYAEMNGVLGKTFVRENGRWRCINIHITSEFQNTQEWKHQFLKNYTPKKIVFMYHMAAFDFKQVIDLLKVKNSIVLPPDYDYLTTASIDKILHVMGEKPIPYDITPQCPNVYAVNLGRHNIISATYEDSLPFEKSGIIDVNPSKTLTVSYFYI</sequence>
<accession>A0A914YHG0</accession>
<dbReference type="AlphaFoldDB" id="A0A914YHG0"/>
<evidence type="ECO:0000313" key="1">
    <source>
        <dbReference type="Proteomes" id="UP000887577"/>
    </source>
</evidence>
<evidence type="ECO:0000313" key="2">
    <source>
        <dbReference type="WBParaSite" id="PSU_v2.g19764.t1"/>
    </source>
</evidence>